<dbReference type="InterPro" id="IPR001091">
    <property type="entry name" value="RM_Methyltransferase"/>
</dbReference>
<keyword evidence="6" id="KW-0238">DNA-binding</keyword>
<evidence type="ECO:0000313" key="12">
    <source>
        <dbReference type="Proteomes" id="UP000287168"/>
    </source>
</evidence>
<sequence length="277" mass="30923">MMQGNCLNYMSSSVPDASVDLIMTSPPFALNRKKAYGNVAEADYCAWFKPFALEMHRILKDSGSLVLDIGGVWDKGQPTRSLYHFKLLIMLVEECGYYLAQEHYWHNPSKLPSPIEWVNKKRVRVKDSVNTVWWLSKSPHPKADNRRVLQAYSASMKKQWKTGGAAGLRPSGHEMTDKFTDVGGSIPANLIVAPNSASSGQYFNYCKEAGLTPHPARFPEKLPEYFIKFLTTQGDLVLDPFAGSCTTGAVAEKLGRRWVCCDASEDYLRGAVGRFVS</sequence>
<evidence type="ECO:0000256" key="6">
    <source>
        <dbReference type="ARBA" id="ARBA00023125"/>
    </source>
</evidence>
<comment type="caution">
    <text evidence="11">The sequence shown here is derived from an EMBL/GenBank/DDBJ whole genome shotgun (WGS) entry which is preliminary data.</text>
</comment>
<keyword evidence="3 11" id="KW-0808">Transferase</keyword>
<keyword evidence="2 11" id="KW-0489">Methyltransferase</keyword>
<dbReference type="GO" id="GO:0009007">
    <property type="term" value="F:site-specific DNA-methyltransferase (adenine-specific) activity"/>
    <property type="evidence" value="ECO:0007669"/>
    <property type="project" value="UniProtKB-EC"/>
</dbReference>
<dbReference type="EMBL" id="SBLC01000118">
    <property type="protein sequence ID" value="RWY33930.1"/>
    <property type="molecule type" value="Genomic_DNA"/>
</dbReference>
<comment type="catalytic activity">
    <reaction evidence="8">
        <text>a 2'-deoxycytidine in DNA + S-adenosyl-L-methionine = an N(4)-methyl-2'-deoxycytidine in DNA + S-adenosyl-L-homocysteine + H(+)</text>
        <dbReference type="Rhea" id="RHEA:16857"/>
        <dbReference type="Rhea" id="RHEA-COMP:11369"/>
        <dbReference type="Rhea" id="RHEA-COMP:13674"/>
        <dbReference type="ChEBI" id="CHEBI:15378"/>
        <dbReference type="ChEBI" id="CHEBI:57856"/>
        <dbReference type="ChEBI" id="CHEBI:59789"/>
        <dbReference type="ChEBI" id="CHEBI:85452"/>
        <dbReference type="ChEBI" id="CHEBI:137933"/>
        <dbReference type="EC" id="2.1.1.113"/>
    </reaction>
</comment>
<evidence type="ECO:0000256" key="9">
    <source>
        <dbReference type="RuleBase" id="RU362026"/>
    </source>
</evidence>
<feature type="domain" description="DNA methylase N-4/N-6" evidence="10">
    <location>
        <begin position="19"/>
        <end position="271"/>
    </location>
</feature>
<dbReference type="GO" id="GO:0009307">
    <property type="term" value="P:DNA restriction-modification system"/>
    <property type="evidence" value="ECO:0007669"/>
    <property type="project" value="UniProtKB-KW"/>
</dbReference>
<keyword evidence="4" id="KW-0949">S-adenosyl-L-methionine</keyword>
<evidence type="ECO:0000256" key="2">
    <source>
        <dbReference type="ARBA" id="ARBA00022603"/>
    </source>
</evidence>
<evidence type="ECO:0000313" key="11">
    <source>
        <dbReference type="EMBL" id="RWY33930.1"/>
    </source>
</evidence>
<dbReference type="Proteomes" id="UP000287168">
    <property type="component" value="Unassembled WGS sequence"/>
</dbReference>
<dbReference type="GO" id="GO:0015667">
    <property type="term" value="F:site-specific DNA-methyltransferase (cytosine-N4-specific) activity"/>
    <property type="evidence" value="ECO:0007669"/>
    <property type="project" value="UniProtKB-EC"/>
</dbReference>
<dbReference type="RefSeq" id="WP_128491070.1">
    <property type="nucleotide sequence ID" value="NZ_JBHRVN010000006.1"/>
</dbReference>
<dbReference type="Pfam" id="PF01555">
    <property type="entry name" value="N6_N4_Mtase"/>
    <property type="match status" value="1"/>
</dbReference>
<evidence type="ECO:0000259" key="10">
    <source>
        <dbReference type="Pfam" id="PF01555"/>
    </source>
</evidence>
<dbReference type="SUPFAM" id="SSF53335">
    <property type="entry name" value="S-adenosyl-L-methionine-dependent methyltransferases"/>
    <property type="match status" value="1"/>
</dbReference>
<evidence type="ECO:0000256" key="4">
    <source>
        <dbReference type="ARBA" id="ARBA00022691"/>
    </source>
</evidence>
<keyword evidence="12" id="KW-1185">Reference proteome</keyword>
<dbReference type="GO" id="GO:0032259">
    <property type="term" value="P:methylation"/>
    <property type="evidence" value="ECO:0007669"/>
    <property type="project" value="UniProtKB-KW"/>
</dbReference>
<evidence type="ECO:0000256" key="5">
    <source>
        <dbReference type="ARBA" id="ARBA00022747"/>
    </source>
</evidence>
<dbReference type="AlphaFoldDB" id="A0A451GG43"/>
<dbReference type="OrthoDB" id="9773571at2"/>
<proteinExistence type="inferred from homology"/>
<dbReference type="PROSITE" id="PS00093">
    <property type="entry name" value="N4_MTASE"/>
    <property type="match status" value="1"/>
</dbReference>
<comment type="catalytic activity">
    <reaction evidence="7">
        <text>a 2'-deoxyadenosine in DNA + S-adenosyl-L-methionine = an N(6)-methyl-2'-deoxyadenosine in DNA + S-adenosyl-L-homocysteine + H(+)</text>
        <dbReference type="Rhea" id="RHEA:15197"/>
        <dbReference type="Rhea" id="RHEA-COMP:12418"/>
        <dbReference type="Rhea" id="RHEA-COMP:12419"/>
        <dbReference type="ChEBI" id="CHEBI:15378"/>
        <dbReference type="ChEBI" id="CHEBI:57856"/>
        <dbReference type="ChEBI" id="CHEBI:59789"/>
        <dbReference type="ChEBI" id="CHEBI:90615"/>
        <dbReference type="ChEBI" id="CHEBI:90616"/>
        <dbReference type="EC" id="2.1.1.72"/>
    </reaction>
</comment>
<reference evidence="11 12" key="1">
    <citation type="journal article" date="2015" name="Int. J. Syst. Evol. Microbiol.">
        <title>Gemmobacter intermedius sp. nov., isolated from a white stork (Ciconia ciconia).</title>
        <authorList>
            <person name="Kampfer P."/>
            <person name="Jerzak L."/>
            <person name="Wilharm G."/>
            <person name="Golke J."/>
            <person name="Busse H.J."/>
            <person name="Glaeser S.P."/>
        </authorList>
    </citation>
    <scope>NUCLEOTIDE SEQUENCE [LARGE SCALE GENOMIC DNA]</scope>
    <source>
        <strain evidence="11 12">119/4</strain>
    </source>
</reference>
<dbReference type="PRINTS" id="PR00508">
    <property type="entry name" value="S21N4MTFRASE"/>
</dbReference>
<dbReference type="Gene3D" id="3.40.50.150">
    <property type="entry name" value="Vaccinia Virus protein VP39"/>
    <property type="match status" value="1"/>
</dbReference>
<evidence type="ECO:0000256" key="8">
    <source>
        <dbReference type="ARBA" id="ARBA00049120"/>
    </source>
</evidence>
<organism evidence="11 12">
    <name type="scientific">Falsigemmobacter intermedius</name>
    <dbReference type="NCBI Taxonomy" id="1553448"/>
    <lineage>
        <taxon>Bacteria</taxon>
        <taxon>Pseudomonadati</taxon>
        <taxon>Pseudomonadota</taxon>
        <taxon>Alphaproteobacteria</taxon>
        <taxon>Rhodobacterales</taxon>
        <taxon>Paracoccaceae</taxon>
        <taxon>Falsigemmobacter</taxon>
    </lineage>
</organism>
<gene>
    <name evidence="11" type="ORF">EP867_19420</name>
</gene>
<dbReference type="GO" id="GO:0008170">
    <property type="term" value="F:N-methyltransferase activity"/>
    <property type="evidence" value="ECO:0007669"/>
    <property type="project" value="InterPro"/>
</dbReference>
<dbReference type="InterPro" id="IPR017985">
    <property type="entry name" value="MeTrfase_CN4_CS"/>
</dbReference>
<evidence type="ECO:0000256" key="7">
    <source>
        <dbReference type="ARBA" id="ARBA00047942"/>
    </source>
</evidence>
<accession>A0A451GG43</accession>
<evidence type="ECO:0000256" key="1">
    <source>
        <dbReference type="ARBA" id="ARBA00010203"/>
    </source>
</evidence>
<dbReference type="EC" id="2.1.1.-" evidence="9"/>
<name>A0A451GG43_9RHOB</name>
<keyword evidence="5" id="KW-0680">Restriction system</keyword>
<protein>
    <recommendedName>
        <fullName evidence="9">Methyltransferase</fullName>
        <ecNumber evidence="9">2.1.1.-</ecNumber>
    </recommendedName>
</protein>
<dbReference type="GO" id="GO:0003677">
    <property type="term" value="F:DNA binding"/>
    <property type="evidence" value="ECO:0007669"/>
    <property type="project" value="UniProtKB-KW"/>
</dbReference>
<dbReference type="InterPro" id="IPR029063">
    <property type="entry name" value="SAM-dependent_MTases_sf"/>
</dbReference>
<evidence type="ECO:0000256" key="3">
    <source>
        <dbReference type="ARBA" id="ARBA00022679"/>
    </source>
</evidence>
<comment type="similarity">
    <text evidence="1">Belongs to the N(4)/N(6)-methyltransferase family. N(4) subfamily.</text>
</comment>
<dbReference type="InterPro" id="IPR002941">
    <property type="entry name" value="DNA_methylase_N4/N6"/>
</dbReference>